<organism evidence="5 6">
    <name type="scientific">Terrabacter tumescens</name>
    <dbReference type="NCBI Taxonomy" id="60443"/>
    <lineage>
        <taxon>Bacteria</taxon>
        <taxon>Bacillati</taxon>
        <taxon>Actinomycetota</taxon>
        <taxon>Actinomycetes</taxon>
        <taxon>Micrococcales</taxon>
        <taxon>Intrasporangiaceae</taxon>
        <taxon>Terrabacter</taxon>
    </lineage>
</organism>
<dbReference type="InterPro" id="IPR043968">
    <property type="entry name" value="SGNH"/>
</dbReference>
<dbReference type="Pfam" id="PF19040">
    <property type="entry name" value="SGNH"/>
    <property type="match status" value="1"/>
</dbReference>
<evidence type="ECO:0000313" key="6">
    <source>
        <dbReference type="Proteomes" id="UP000623461"/>
    </source>
</evidence>
<proteinExistence type="predicted"/>
<feature type="transmembrane region" description="Helical" evidence="2">
    <location>
        <begin position="275"/>
        <end position="300"/>
    </location>
</feature>
<protein>
    <recommendedName>
        <fullName evidence="7">Acyltransferase</fullName>
    </recommendedName>
</protein>
<feature type="transmembrane region" description="Helical" evidence="2">
    <location>
        <begin position="212"/>
        <end position="230"/>
    </location>
</feature>
<name>A0ABQ2IC78_9MICO</name>
<keyword evidence="2" id="KW-1133">Transmembrane helix</keyword>
<keyword evidence="2" id="KW-0472">Membrane</keyword>
<feature type="transmembrane region" description="Helical" evidence="2">
    <location>
        <begin position="83"/>
        <end position="102"/>
    </location>
</feature>
<evidence type="ECO:0008006" key="7">
    <source>
        <dbReference type="Google" id="ProtNLM"/>
    </source>
</evidence>
<feature type="transmembrane region" description="Helical" evidence="2">
    <location>
        <begin position="155"/>
        <end position="173"/>
    </location>
</feature>
<dbReference type="Pfam" id="PF01757">
    <property type="entry name" value="Acyl_transf_3"/>
    <property type="match status" value="1"/>
</dbReference>
<evidence type="ECO:0000256" key="1">
    <source>
        <dbReference type="SAM" id="MobiDB-lite"/>
    </source>
</evidence>
<dbReference type="EMBL" id="BMNZ01000008">
    <property type="protein sequence ID" value="GGN06751.1"/>
    <property type="molecule type" value="Genomic_DNA"/>
</dbReference>
<feature type="transmembrane region" description="Helical" evidence="2">
    <location>
        <begin position="312"/>
        <end position="329"/>
    </location>
</feature>
<dbReference type="PANTHER" id="PTHR23028:SF53">
    <property type="entry name" value="ACYL_TRANSF_3 DOMAIN-CONTAINING PROTEIN"/>
    <property type="match status" value="1"/>
</dbReference>
<feature type="transmembrane region" description="Helical" evidence="2">
    <location>
        <begin position="180"/>
        <end position="197"/>
    </location>
</feature>
<dbReference type="PANTHER" id="PTHR23028">
    <property type="entry name" value="ACETYLTRANSFERASE"/>
    <property type="match status" value="1"/>
</dbReference>
<feature type="domain" description="Acyltransferase 3" evidence="3">
    <location>
        <begin position="16"/>
        <end position="350"/>
    </location>
</feature>
<feature type="domain" description="SGNH" evidence="4">
    <location>
        <begin position="509"/>
        <end position="728"/>
    </location>
</feature>
<sequence length="740" mass="77677">MLSRMTDGPVGGPRRADIQGLRAVAVLAVIAFHVFGWPGGGYLGVDAFFVVSGFVITGVLLRERDRTGRISLRAFWIRRARRILPLALVVIAAVVVVAPWAWAGAKVASVRADALWATLFAANWHYAARADSYFDTGSAPSPLLHYWSLGVEEQFYLAWPLLVVLAVAVAGGVRRHRAAVAALAVAVGAASLVWAALQSTSDPTTAYYSTLTRAWELTLGAALATLPAGAGAQRRNAVRLRLAARTALSWAGLATLVTAYVLVSPDTGSPWPAALWAAAGTALVLVAGIGAPVPGAVVLTNRVSGYVGDISYGLYLWHFPLVVLAPAVLATTGAATTAVVLVGTLALAAISHHLVERPILDAPRVRRRGVLAAAVALVLLVAGVGGAAAARPDLFSGGTVVAAAEPDGAVPPPVGEAPETTEAPATPEATSTPSPPSLSAAPTPTPTQTPTPTGWTPIPLGATGTRIQDGLRGALASSSWPADLNPSPDQWQTTADQRAAMSACTATGAADPESCTFGNRAGPEIIVYGDSIGFPLLATVEKAYGARYKVRGMTKIACAVNGVDANYGKDEWAVPCVNHRKMVLDYVRRVRPKVLIMTETYSWAVRLKSGAKGAASAREWLAADQRFVDSVRGSVGTVVIVAPSMPGVAFLDCYRPGGSPGRCVTGIPTWWARTRDVEKKVQHAVFVDTTHWYCVDDRCPIFTTTTGTVLKGDYLHTSVQYARQLAPDLTHLLRASGVRL</sequence>
<feature type="compositionally biased region" description="Low complexity" evidence="1">
    <location>
        <begin position="450"/>
        <end position="459"/>
    </location>
</feature>
<feature type="transmembrane region" description="Helical" evidence="2">
    <location>
        <begin position="20"/>
        <end position="37"/>
    </location>
</feature>
<evidence type="ECO:0000259" key="3">
    <source>
        <dbReference type="Pfam" id="PF01757"/>
    </source>
</evidence>
<keyword evidence="6" id="KW-1185">Reference proteome</keyword>
<feature type="transmembrane region" description="Helical" evidence="2">
    <location>
        <begin position="335"/>
        <end position="355"/>
    </location>
</feature>
<comment type="caution">
    <text evidence="5">The sequence shown here is derived from an EMBL/GenBank/DDBJ whole genome shotgun (WGS) entry which is preliminary data.</text>
</comment>
<keyword evidence="2" id="KW-0812">Transmembrane</keyword>
<reference evidence="6" key="1">
    <citation type="journal article" date="2019" name="Int. J. Syst. Evol. Microbiol.">
        <title>The Global Catalogue of Microorganisms (GCM) 10K type strain sequencing project: providing services to taxonomists for standard genome sequencing and annotation.</title>
        <authorList>
            <consortium name="The Broad Institute Genomics Platform"/>
            <consortium name="The Broad Institute Genome Sequencing Center for Infectious Disease"/>
            <person name="Wu L."/>
            <person name="Ma J."/>
        </authorList>
    </citation>
    <scope>NUCLEOTIDE SEQUENCE [LARGE SCALE GENOMIC DNA]</scope>
    <source>
        <strain evidence="6">JCM 1365</strain>
    </source>
</reference>
<evidence type="ECO:0000259" key="4">
    <source>
        <dbReference type="Pfam" id="PF19040"/>
    </source>
</evidence>
<dbReference type="InterPro" id="IPR002656">
    <property type="entry name" value="Acyl_transf_3_dom"/>
</dbReference>
<feature type="region of interest" description="Disordered" evidence="1">
    <location>
        <begin position="406"/>
        <end position="463"/>
    </location>
</feature>
<evidence type="ECO:0000256" key="2">
    <source>
        <dbReference type="SAM" id="Phobius"/>
    </source>
</evidence>
<evidence type="ECO:0000313" key="5">
    <source>
        <dbReference type="EMBL" id="GGN06751.1"/>
    </source>
</evidence>
<feature type="transmembrane region" description="Helical" evidence="2">
    <location>
        <begin position="370"/>
        <end position="390"/>
    </location>
</feature>
<feature type="transmembrane region" description="Helical" evidence="2">
    <location>
        <begin position="43"/>
        <end position="62"/>
    </location>
</feature>
<gene>
    <name evidence="5" type="ORF">GCM10009721_38030</name>
</gene>
<feature type="compositionally biased region" description="Low complexity" evidence="1">
    <location>
        <begin position="416"/>
        <end position="442"/>
    </location>
</feature>
<accession>A0ABQ2IC78</accession>
<feature type="transmembrane region" description="Helical" evidence="2">
    <location>
        <begin position="242"/>
        <end position="263"/>
    </location>
</feature>
<dbReference type="InterPro" id="IPR050879">
    <property type="entry name" value="Acyltransferase_3"/>
</dbReference>
<dbReference type="Proteomes" id="UP000623461">
    <property type="component" value="Unassembled WGS sequence"/>
</dbReference>